<proteinExistence type="predicted"/>
<organism evidence="1 2">
    <name type="scientific">Mucilaginibacter aquariorum</name>
    <dbReference type="NCBI Taxonomy" id="2967225"/>
    <lineage>
        <taxon>Bacteria</taxon>
        <taxon>Pseudomonadati</taxon>
        <taxon>Bacteroidota</taxon>
        <taxon>Sphingobacteriia</taxon>
        <taxon>Sphingobacteriales</taxon>
        <taxon>Sphingobacteriaceae</taxon>
        <taxon>Mucilaginibacter</taxon>
    </lineage>
</organism>
<name>A0ABT1SYJ8_9SPHI</name>
<dbReference type="InterPro" id="IPR036513">
    <property type="entry name" value="STAS_dom_sf"/>
</dbReference>
<sequence length="130" mass="14842">MLQFINDLEPHVVGIHATGEVTKQDVETVLMPRIDELVARQGEINYLLVLETDVQNWTAGAWWDDIKMGLKNFTKWNKIAVVSNQKGVQWFTDAFRFFVPGKSKGFALSELSEAVEWVTAKENETIEQSK</sequence>
<dbReference type="InterPro" id="IPR021866">
    <property type="entry name" value="SpoIIAA-like"/>
</dbReference>
<dbReference type="EMBL" id="JANHOH010000001">
    <property type="protein sequence ID" value="MCQ6957357.1"/>
    <property type="molecule type" value="Genomic_DNA"/>
</dbReference>
<dbReference type="Gene3D" id="3.40.50.10600">
    <property type="entry name" value="SpoIIaa-like domains"/>
    <property type="match status" value="1"/>
</dbReference>
<dbReference type="Proteomes" id="UP001204376">
    <property type="component" value="Unassembled WGS sequence"/>
</dbReference>
<dbReference type="SUPFAM" id="SSF52091">
    <property type="entry name" value="SpoIIaa-like"/>
    <property type="match status" value="1"/>
</dbReference>
<keyword evidence="2" id="KW-1185">Reference proteome</keyword>
<protein>
    <submittedName>
        <fullName evidence="1">STAS/SEC14 domain-containing protein</fullName>
    </submittedName>
</protein>
<dbReference type="Pfam" id="PF11964">
    <property type="entry name" value="SpoIIAA-like"/>
    <property type="match status" value="1"/>
</dbReference>
<comment type="caution">
    <text evidence="1">The sequence shown here is derived from an EMBL/GenBank/DDBJ whole genome shotgun (WGS) entry which is preliminary data.</text>
</comment>
<accession>A0ABT1SYJ8</accession>
<gene>
    <name evidence="1" type="ORF">NPE20_05295</name>
</gene>
<evidence type="ECO:0000313" key="1">
    <source>
        <dbReference type="EMBL" id="MCQ6957357.1"/>
    </source>
</evidence>
<reference evidence="1 2" key="1">
    <citation type="submission" date="2022-07" db="EMBL/GenBank/DDBJ databases">
        <title>Mucilaginibacter sp. JC4.</title>
        <authorList>
            <person name="Le V."/>
            <person name="Ko S.-R."/>
            <person name="Ahn C.-Y."/>
            <person name="Oh H.-M."/>
        </authorList>
    </citation>
    <scope>NUCLEOTIDE SEQUENCE [LARGE SCALE GENOMIC DNA]</scope>
    <source>
        <strain evidence="1 2">JC4</strain>
    </source>
</reference>
<dbReference type="InterPro" id="IPR038396">
    <property type="entry name" value="SpoIIAA-like_sf"/>
</dbReference>
<evidence type="ECO:0000313" key="2">
    <source>
        <dbReference type="Proteomes" id="UP001204376"/>
    </source>
</evidence>
<dbReference type="RefSeq" id="WP_256537563.1">
    <property type="nucleotide sequence ID" value="NZ_JANHOH010000001.1"/>
</dbReference>